<feature type="transmembrane region" description="Helical" evidence="1">
    <location>
        <begin position="78"/>
        <end position="98"/>
    </location>
</feature>
<dbReference type="EMBL" id="CP037421">
    <property type="protein sequence ID" value="QDT28290.1"/>
    <property type="molecule type" value="Genomic_DNA"/>
</dbReference>
<evidence type="ECO:0000256" key="1">
    <source>
        <dbReference type="SAM" id="Phobius"/>
    </source>
</evidence>
<keyword evidence="1" id="KW-1133">Transmembrane helix</keyword>
<gene>
    <name evidence="2" type="ORF">Enr10x_36310</name>
</gene>
<feature type="transmembrane region" description="Helical" evidence="1">
    <location>
        <begin position="193"/>
        <end position="213"/>
    </location>
</feature>
<proteinExistence type="predicted"/>
<sequence length="714" mass="80213">MNPSPSSSPAFDSRRFTYAVLCVLLGPGAVTLALQTIFSSQDLATMYVSVPLWESLLTSWSGTLDPATQTVSIPFFPLMGYLLLTSALTWLGGSFLLSRFQKHGFASALTDWGCLGFRWWFLPGVWELLRITLFLVGWESGVGLLLATSPFWFAVMLAGWLATLVTLLFPVPEIEPAPAELPVDLLANQKTRIPVSAWLMIGVFALVFTTMNWRLYQGLLIPHGDSAMYEEHLWNVLHGKGFRSYLDQGLFWGEHIQFIHLLLSPLYFIWPSHLLLELSETVALASGAIPLYRMATRHSGSKTAGKAMVAAYLCYFPLQFLDIAIDLKTFRPISFGVPLMLFALDALERKRWKSATVLLLLCLAAKEDYAIILGPLGLWIAWRAFQERKQQQQDKQPGLLKTVAPGIGLSVFAVVYLALVVKVLIPWFRSGTQVHYVGYFQKFGNSLGEVVSNILFNPGLLLGELIQPDTFIYALALLVPLGLLPLLSPGRLMVGLPIFGLLCLNELAHDPRHHFHAPIVPIVCWAAAYGIGNVPVLLRRWKKQTASLSQTQTWATHFLWCSSLATGLFFSLGPAGLVFWDSGSSWYWGRLYVPGERARQFEKIANLIPPDSRVASTDFVHPRYTHHERSYDYSNYRRKVNDYEAGVPEDTDYIVIDTQHPYSEIKTPDQIPEYHDHPEQWELLPDETDGYFIVLKRKHDGKSAANEGTPTPQK</sequence>
<feature type="transmembrane region" description="Helical" evidence="1">
    <location>
        <begin position="359"/>
        <end position="382"/>
    </location>
</feature>
<dbReference type="RefSeq" id="WP_145450831.1">
    <property type="nucleotide sequence ID" value="NZ_CP037421.1"/>
</dbReference>
<evidence type="ECO:0008006" key="4">
    <source>
        <dbReference type="Google" id="ProtNLM"/>
    </source>
</evidence>
<dbReference type="AlphaFoldDB" id="A0A517Q9I9"/>
<keyword evidence="1" id="KW-0812">Transmembrane</keyword>
<feature type="transmembrane region" description="Helical" evidence="1">
    <location>
        <begin position="519"/>
        <end position="538"/>
    </location>
</feature>
<keyword evidence="1" id="KW-0472">Membrane</keyword>
<feature type="transmembrane region" description="Helical" evidence="1">
    <location>
        <begin position="471"/>
        <end position="499"/>
    </location>
</feature>
<dbReference type="InterPro" id="IPR018650">
    <property type="entry name" value="STSV1_Orf64"/>
</dbReference>
<name>A0A517Q9I9_9PLAN</name>
<evidence type="ECO:0000313" key="2">
    <source>
        <dbReference type="EMBL" id="QDT28290.1"/>
    </source>
</evidence>
<feature type="transmembrane region" description="Helical" evidence="1">
    <location>
        <begin position="402"/>
        <end position="425"/>
    </location>
</feature>
<accession>A0A517Q9I9</accession>
<dbReference type="Pfam" id="PF09852">
    <property type="entry name" value="DUF2079"/>
    <property type="match status" value="1"/>
</dbReference>
<feature type="transmembrane region" description="Helical" evidence="1">
    <location>
        <begin position="150"/>
        <end position="172"/>
    </location>
</feature>
<reference evidence="2 3" key="1">
    <citation type="submission" date="2019-03" db="EMBL/GenBank/DDBJ databases">
        <title>Deep-cultivation of Planctomycetes and their phenomic and genomic characterization uncovers novel biology.</title>
        <authorList>
            <person name="Wiegand S."/>
            <person name="Jogler M."/>
            <person name="Boedeker C."/>
            <person name="Pinto D."/>
            <person name="Vollmers J."/>
            <person name="Rivas-Marin E."/>
            <person name="Kohn T."/>
            <person name="Peeters S.H."/>
            <person name="Heuer A."/>
            <person name="Rast P."/>
            <person name="Oberbeckmann S."/>
            <person name="Bunk B."/>
            <person name="Jeske O."/>
            <person name="Meyerdierks A."/>
            <person name="Storesund J.E."/>
            <person name="Kallscheuer N."/>
            <person name="Luecker S."/>
            <person name="Lage O.M."/>
            <person name="Pohl T."/>
            <person name="Merkel B.J."/>
            <person name="Hornburger P."/>
            <person name="Mueller R.-W."/>
            <person name="Bruemmer F."/>
            <person name="Labrenz M."/>
            <person name="Spormann A.M."/>
            <person name="Op den Camp H."/>
            <person name="Overmann J."/>
            <person name="Amann R."/>
            <person name="Jetten M.S.M."/>
            <person name="Mascher T."/>
            <person name="Medema M.H."/>
            <person name="Devos D.P."/>
            <person name="Kaster A.-K."/>
            <person name="Ovreas L."/>
            <person name="Rohde M."/>
            <person name="Galperin M.Y."/>
            <person name="Jogler C."/>
        </authorList>
    </citation>
    <scope>NUCLEOTIDE SEQUENCE [LARGE SCALE GENOMIC DNA]</scope>
    <source>
        <strain evidence="2 3">Enr10</strain>
    </source>
</reference>
<feature type="transmembrane region" description="Helical" evidence="1">
    <location>
        <begin position="558"/>
        <end position="580"/>
    </location>
</feature>
<organism evidence="2 3">
    <name type="scientific">Gimesia panareensis</name>
    <dbReference type="NCBI Taxonomy" id="2527978"/>
    <lineage>
        <taxon>Bacteria</taxon>
        <taxon>Pseudomonadati</taxon>
        <taxon>Planctomycetota</taxon>
        <taxon>Planctomycetia</taxon>
        <taxon>Planctomycetales</taxon>
        <taxon>Planctomycetaceae</taxon>
        <taxon>Gimesia</taxon>
    </lineage>
</organism>
<evidence type="ECO:0000313" key="3">
    <source>
        <dbReference type="Proteomes" id="UP000315647"/>
    </source>
</evidence>
<dbReference type="Proteomes" id="UP000315647">
    <property type="component" value="Chromosome"/>
</dbReference>
<protein>
    <recommendedName>
        <fullName evidence="4">DUF2079 domain-containing protein</fullName>
    </recommendedName>
</protein>
<feature type="transmembrane region" description="Helical" evidence="1">
    <location>
        <begin position="16"/>
        <end position="38"/>
    </location>
</feature>
<keyword evidence="3" id="KW-1185">Reference proteome</keyword>